<feature type="domain" description="Calponin-homology (CH)" evidence="2">
    <location>
        <begin position="1"/>
        <end position="110"/>
    </location>
</feature>
<dbReference type="Pfam" id="PF00307">
    <property type="entry name" value="CH"/>
    <property type="match status" value="1"/>
</dbReference>
<reference evidence="3" key="3">
    <citation type="submission" date="2025-09" db="UniProtKB">
        <authorList>
            <consortium name="Ensembl"/>
        </authorList>
    </citation>
    <scope>IDENTIFICATION</scope>
</reference>
<evidence type="ECO:0000313" key="4">
    <source>
        <dbReference type="Proteomes" id="UP000001646"/>
    </source>
</evidence>
<evidence type="ECO:0000313" key="3">
    <source>
        <dbReference type="Ensembl" id="ENSACAP00000002114.4"/>
    </source>
</evidence>
<name>H9G607_ANOCA</name>
<sequence>MTGMKKAIESHLNITLAEDLGEALANGVVLCQLVNHLHPRLVPFIHVPSPAVPKLNVVKSRKNVENFLAACRQLGVPEVSLCSASEVLFLPKGLSRGLLLLLEALLLVRAPPARKPPALPALSRPPAGFGAFYVLVMLLLYLAYRKLWG</sequence>
<organism evidence="3 4">
    <name type="scientific">Anolis carolinensis</name>
    <name type="common">Green anole</name>
    <name type="synonym">American chameleon</name>
    <dbReference type="NCBI Taxonomy" id="28377"/>
    <lineage>
        <taxon>Eukaryota</taxon>
        <taxon>Metazoa</taxon>
        <taxon>Chordata</taxon>
        <taxon>Craniata</taxon>
        <taxon>Vertebrata</taxon>
        <taxon>Euteleostomi</taxon>
        <taxon>Lepidosauria</taxon>
        <taxon>Squamata</taxon>
        <taxon>Bifurcata</taxon>
        <taxon>Unidentata</taxon>
        <taxon>Episquamata</taxon>
        <taxon>Toxicofera</taxon>
        <taxon>Iguania</taxon>
        <taxon>Dactyloidae</taxon>
        <taxon>Anolis</taxon>
    </lineage>
</organism>
<feature type="transmembrane region" description="Helical" evidence="1">
    <location>
        <begin position="126"/>
        <end position="144"/>
    </location>
</feature>
<dbReference type="Gene3D" id="1.10.418.10">
    <property type="entry name" value="Calponin-like domain"/>
    <property type="match status" value="1"/>
</dbReference>
<dbReference type="SUPFAM" id="SSF47576">
    <property type="entry name" value="Calponin-homology domain, CH-domain"/>
    <property type="match status" value="1"/>
</dbReference>
<dbReference type="eggNOG" id="KOG0532">
    <property type="taxonomic scope" value="Eukaryota"/>
</dbReference>
<dbReference type="HOGENOM" id="CLU_008231_1_0_1"/>
<evidence type="ECO:0000256" key="1">
    <source>
        <dbReference type="SAM" id="Phobius"/>
    </source>
</evidence>
<dbReference type="AlphaFoldDB" id="H9G607"/>
<dbReference type="SMART" id="SM00033">
    <property type="entry name" value="CH"/>
    <property type="match status" value="1"/>
</dbReference>
<dbReference type="GeneTree" id="ENSGT01030000235136"/>
<keyword evidence="1" id="KW-0812">Transmembrane</keyword>
<accession>H9G607</accession>
<dbReference type="Proteomes" id="UP000001646">
    <property type="component" value="Unplaced"/>
</dbReference>
<protein>
    <recommendedName>
        <fullName evidence="2">Calponin-homology (CH) domain-containing protein</fullName>
    </recommendedName>
</protein>
<dbReference type="InterPro" id="IPR001715">
    <property type="entry name" value="CH_dom"/>
</dbReference>
<dbReference type="STRING" id="28377.ENSACAP00000002114"/>
<keyword evidence="4" id="KW-1185">Reference proteome</keyword>
<dbReference type="Bgee" id="ENSACAG00000002098">
    <property type="expression patterns" value="Expressed in skeletal muscle tissue and 12 other cell types or tissues"/>
</dbReference>
<proteinExistence type="predicted"/>
<dbReference type="InterPro" id="IPR036872">
    <property type="entry name" value="CH_dom_sf"/>
</dbReference>
<reference evidence="3" key="1">
    <citation type="submission" date="2009-12" db="EMBL/GenBank/DDBJ databases">
        <title>The Genome Sequence of Anolis carolinensis (Green Anole Lizard).</title>
        <authorList>
            <consortium name="The Genome Sequencing Platform"/>
            <person name="Di Palma F."/>
            <person name="Alfoldi J."/>
            <person name="Heiman D."/>
            <person name="Young S."/>
            <person name="Grabherr M."/>
            <person name="Johnson J."/>
            <person name="Lander E.S."/>
            <person name="Lindblad-Toh K."/>
        </authorList>
    </citation>
    <scope>NUCLEOTIDE SEQUENCE [LARGE SCALE GENOMIC DNA]</scope>
    <source>
        <strain evidence="3">JBL SC #1</strain>
    </source>
</reference>
<dbReference type="Ensembl" id="ENSACAT00000002171.4">
    <property type="protein sequence ID" value="ENSACAP00000002114.4"/>
    <property type="gene ID" value="ENSACAG00000002098.4"/>
</dbReference>
<keyword evidence="1" id="KW-1133">Transmembrane helix</keyword>
<dbReference type="InParanoid" id="H9G607"/>
<dbReference type="PROSITE" id="PS50021">
    <property type="entry name" value="CH"/>
    <property type="match status" value="1"/>
</dbReference>
<reference evidence="3" key="2">
    <citation type="submission" date="2025-08" db="UniProtKB">
        <authorList>
            <consortium name="Ensembl"/>
        </authorList>
    </citation>
    <scope>IDENTIFICATION</scope>
</reference>
<evidence type="ECO:0000259" key="2">
    <source>
        <dbReference type="PROSITE" id="PS50021"/>
    </source>
</evidence>
<keyword evidence="1" id="KW-0472">Membrane</keyword>